<dbReference type="GO" id="GO:0045493">
    <property type="term" value="P:xylan catabolic process"/>
    <property type="evidence" value="ECO:0007669"/>
    <property type="project" value="UniProtKB-KW"/>
</dbReference>
<dbReference type="InterPro" id="IPR006311">
    <property type="entry name" value="TAT_signal"/>
</dbReference>
<dbReference type="Gene3D" id="3.20.20.80">
    <property type="entry name" value="Glycosidases"/>
    <property type="match status" value="1"/>
</dbReference>
<keyword evidence="3 13" id="KW-0858">Xylan degradation</keyword>
<dbReference type="PRINTS" id="PR00134">
    <property type="entry name" value="GLHYDRLASE10"/>
</dbReference>
<dbReference type="InterPro" id="IPR044846">
    <property type="entry name" value="GH10"/>
</dbReference>
<dbReference type="PANTHER" id="PTHR31490:SF88">
    <property type="entry name" value="BETA-XYLANASE"/>
    <property type="match status" value="1"/>
</dbReference>
<feature type="region of interest" description="Disordered" evidence="10">
    <location>
        <begin position="30"/>
        <end position="52"/>
    </location>
</feature>
<evidence type="ECO:0000256" key="7">
    <source>
        <dbReference type="ARBA" id="ARBA00023295"/>
    </source>
</evidence>
<protein>
    <recommendedName>
        <fullName evidence="9">Beta-xylanase</fullName>
        <ecNumber evidence="9">3.2.1.8</ecNumber>
    </recommendedName>
</protein>
<dbReference type="SUPFAM" id="SSF51445">
    <property type="entry name" value="(Trans)glycosidases"/>
    <property type="match status" value="1"/>
</dbReference>
<dbReference type="AlphaFoldDB" id="A0A1G7K4A1"/>
<reference evidence="13 14" key="1">
    <citation type="submission" date="2016-10" db="EMBL/GenBank/DDBJ databases">
        <authorList>
            <person name="de Groot N.N."/>
        </authorList>
    </citation>
    <scope>NUCLEOTIDE SEQUENCE [LARGE SCALE GENOMIC DNA]</scope>
    <source>
        <strain evidence="13 14">CGMCC 4.1859</strain>
    </source>
</reference>
<evidence type="ECO:0000256" key="11">
    <source>
        <dbReference type="SAM" id="SignalP"/>
    </source>
</evidence>
<evidence type="ECO:0000256" key="9">
    <source>
        <dbReference type="RuleBase" id="RU361174"/>
    </source>
</evidence>
<evidence type="ECO:0000256" key="6">
    <source>
        <dbReference type="ARBA" id="ARBA00023277"/>
    </source>
</evidence>
<evidence type="ECO:0000256" key="2">
    <source>
        <dbReference type="ARBA" id="ARBA00007495"/>
    </source>
</evidence>
<dbReference type="InterPro" id="IPR001000">
    <property type="entry name" value="GH10_dom"/>
</dbReference>
<dbReference type="GO" id="GO:0031176">
    <property type="term" value="F:endo-1,4-beta-xylanase activity"/>
    <property type="evidence" value="ECO:0007669"/>
    <property type="project" value="UniProtKB-EC"/>
</dbReference>
<dbReference type="Proteomes" id="UP000198614">
    <property type="component" value="Unassembled WGS sequence"/>
</dbReference>
<evidence type="ECO:0000313" key="14">
    <source>
        <dbReference type="Proteomes" id="UP000198614"/>
    </source>
</evidence>
<evidence type="ECO:0000256" key="8">
    <source>
        <dbReference type="ARBA" id="ARBA00023326"/>
    </source>
</evidence>
<dbReference type="InterPro" id="IPR017853">
    <property type="entry name" value="GH"/>
</dbReference>
<comment type="catalytic activity">
    <reaction evidence="1 9">
        <text>Endohydrolysis of (1-&gt;4)-beta-D-xylosidic linkages in xylans.</text>
        <dbReference type="EC" id="3.2.1.8"/>
    </reaction>
</comment>
<evidence type="ECO:0000259" key="12">
    <source>
        <dbReference type="PROSITE" id="PS51760"/>
    </source>
</evidence>
<organism evidence="13 14">
    <name type="scientific">Streptomyces griseoaurantiacus</name>
    <dbReference type="NCBI Taxonomy" id="68213"/>
    <lineage>
        <taxon>Bacteria</taxon>
        <taxon>Bacillati</taxon>
        <taxon>Actinomycetota</taxon>
        <taxon>Actinomycetes</taxon>
        <taxon>Kitasatosporales</taxon>
        <taxon>Streptomycetaceae</taxon>
        <taxon>Streptomyces</taxon>
        <taxon>Streptomyces aurantiacus group</taxon>
    </lineage>
</organism>
<sequence>MNSSRTGLRRAALAVLSAALVATAAGTAQAHPGKVGPAEGHHFGKGHPKPAASLRDLADHRHVLIGTAVDTTALAEDGAYRAATAREFSSVTAENVMKWEVVEPERGRYDWSAADELVRFARAHGQQVRGHTLLWHNQLPAWLTEGVADGSIDAKELRKILREHITAEVKHFKGKIYQWDVVNEVFEEDGSLRDSIWLQQLGPSYIADAFRWAHRADPGAKLFMNDYNVEGVNAKSTAYYELAKKLRAQGVPVQGMGVQAHLDIQYGFPTDLAANLARFDRLGLRTAITEADVRMFTPSDPAKLARQASDYRGLLAACLATKGCTSFTVWGFTDKYSWVPGTFEGEGEANILDADFRHKPAYEALREELAKRH</sequence>
<evidence type="ECO:0000313" key="13">
    <source>
        <dbReference type="EMBL" id="SDF31997.1"/>
    </source>
</evidence>
<keyword evidence="7 9" id="KW-0326">Glycosidase</keyword>
<keyword evidence="5 9" id="KW-0378">Hydrolase</keyword>
<evidence type="ECO:0000256" key="10">
    <source>
        <dbReference type="SAM" id="MobiDB-lite"/>
    </source>
</evidence>
<accession>A0A1G7K4A1</accession>
<evidence type="ECO:0000256" key="5">
    <source>
        <dbReference type="ARBA" id="ARBA00022801"/>
    </source>
</evidence>
<dbReference type="Pfam" id="PF00331">
    <property type="entry name" value="Glyco_hydro_10"/>
    <property type="match status" value="1"/>
</dbReference>
<evidence type="ECO:0000256" key="1">
    <source>
        <dbReference type="ARBA" id="ARBA00000681"/>
    </source>
</evidence>
<comment type="similarity">
    <text evidence="2 9">Belongs to the glycosyl hydrolase 10 (cellulase F) family.</text>
</comment>
<dbReference type="OrthoDB" id="9815836at2"/>
<keyword evidence="4 11" id="KW-0732">Signal</keyword>
<feature type="domain" description="GH10" evidence="12">
    <location>
        <begin position="48"/>
        <end position="368"/>
    </location>
</feature>
<dbReference type="SMART" id="SM00633">
    <property type="entry name" value="Glyco_10"/>
    <property type="match status" value="1"/>
</dbReference>
<evidence type="ECO:0000256" key="3">
    <source>
        <dbReference type="ARBA" id="ARBA00022651"/>
    </source>
</evidence>
<gene>
    <name evidence="13" type="ORF">SAMN05216260_107175</name>
</gene>
<dbReference type="PROSITE" id="PS51318">
    <property type="entry name" value="TAT"/>
    <property type="match status" value="1"/>
</dbReference>
<proteinExistence type="inferred from homology"/>
<name>A0A1G7K4A1_9ACTN</name>
<feature type="chain" id="PRO_5011523335" description="Beta-xylanase" evidence="11">
    <location>
        <begin position="31"/>
        <end position="373"/>
    </location>
</feature>
<dbReference type="PROSITE" id="PS51760">
    <property type="entry name" value="GH10_2"/>
    <property type="match status" value="1"/>
</dbReference>
<dbReference type="EMBL" id="FNAX01000007">
    <property type="protein sequence ID" value="SDF31997.1"/>
    <property type="molecule type" value="Genomic_DNA"/>
</dbReference>
<dbReference type="EC" id="3.2.1.8" evidence="9"/>
<evidence type="ECO:0000256" key="4">
    <source>
        <dbReference type="ARBA" id="ARBA00022729"/>
    </source>
</evidence>
<keyword evidence="8 9" id="KW-0624">Polysaccharide degradation</keyword>
<feature type="signal peptide" evidence="11">
    <location>
        <begin position="1"/>
        <end position="30"/>
    </location>
</feature>
<keyword evidence="6 9" id="KW-0119">Carbohydrate metabolism</keyword>
<dbReference type="PANTHER" id="PTHR31490">
    <property type="entry name" value="GLYCOSYL HYDROLASE"/>
    <property type="match status" value="1"/>
</dbReference>